<dbReference type="InterPro" id="IPR000101">
    <property type="entry name" value="GGT_peptidase"/>
</dbReference>
<keyword evidence="14" id="KW-0732">Signal</keyword>
<dbReference type="EMBL" id="JAEPRE010000023">
    <property type="protein sequence ID" value="KAG2236014.1"/>
    <property type="molecule type" value="Genomic_DNA"/>
</dbReference>
<evidence type="ECO:0000256" key="13">
    <source>
        <dbReference type="RuleBase" id="RU368068"/>
    </source>
</evidence>
<evidence type="ECO:0000256" key="4">
    <source>
        <dbReference type="ARBA" id="ARBA00009381"/>
    </source>
</evidence>
<dbReference type="GO" id="GO:0005886">
    <property type="term" value="C:plasma membrane"/>
    <property type="evidence" value="ECO:0007669"/>
    <property type="project" value="TreeGrafter"/>
</dbReference>
<feature type="signal peptide" evidence="14">
    <location>
        <begin position="1"/>
        <end position="25"/>
    </location>
</feature>
<dbReference type="PANTHER" id="PTHR11686">
    <property type="entry name" value="GAMMA GLUTAMYL TRANSPEPTIDASE"/>
    <property type="match status" value="1"/>
</dbReference>
<keyword evidence="6 13" id="KW-0808">Transferase</keyword>
<dbReference type="GO" id="GO:0036374">
    <property type="term" value="F:glutathione hydrolase activity"/>
    <property type="evidence" value="ECO:0007669"/>
    <property type="project" value="UniProtKB-UniRule"/>
</dbReference>
<dbReference type="InterPro" id="IPR043137">
    <property type="entry name" value="GGT_ssub_C"/>
</dbReference>
<comment type="caution">
    <text evidence="15">The sequence shown here is derived from an EMBL/GenBank/DDBJ whole genome shotgun (WGS) entry which is preliminary data.</text>
</comment>
<comment type="pathway">
    <text evidence="3 13">Sulfur metabolism; glutathione metabolism.</text>
</comment>
<dbReference type="GO" id="GO:0103068">
    <property type="term" value="F:leukotriene C4 gamma-glutamyl transferase activity"/>
    <property type="evidence" value="ECO:0007669"/>
    <property type="project" value="UniProtKB-EC"/>
</dbReference>
<feature type="chain" id="PRO_5034240693" description="Glutathione hydrolase" evidence="14">
    <location>
        <begin position="26"/>
        <end position="575"/>
    </location>
</feature>
<dbReference type="EC" id="3.4.19.13" evidence="13"/>
<evidence type="ECO:0000256" key="12">
    <source>
        <dbReference type="PIRSR" id="PIRSR600101-2"/>
    </source>
</evidence>
<dbReference type="NCBIfam" id="TIGR00066">
    <property type="entry name" value="g_glut_trans"/>
    <property type="match status" value="1"/>
</dbReference>
<evidence type="ECO:0000256" key="7">
    <source>
        <dbReference type="ARBA" id="ARBA00022801"/>
    </source>
</evidence>
<name>A0A8H7SUX4_9FUNG</name>
<dbReference type="Gene3D" id="1.10.246.130">
    <property type="match status" value="1"/>
</dbReference>
<dbReference type="InterPro" id="IPR029055">
    <property type="entry name" value="Ntn_hydrolases_N"/>
</dbReference>
<dbReference type="FunFam" id="1.10.246.130:FF:000005">
    <property type="entry name" value="Gamma-glutamyltranspeptidase 1, putative"/>
    <property type="match status" value="1"/>
</dbReference>
<protein>
    <recommendedName>
        <fullName evidence="13">Glutathione hydrolase</fullName>
        <ecNumber evidence="13">2.3.2.2</ecNumber>
        <ecNumber evidence="13">3.4.19.13</ecNumber>
    </recommendedName>
    <alternativeName>
        <fullName evidence="13">Gamma-glutamyltransferase</fullName>
    </alternativeName>
    <alternativeName>
        <fullName evidence="13">Gamma-glutamyltranspeptidase</fullName>
    </alternativeName>
</protein>
<dbReference type="GO" id="GO:0006751">
    <property type="term" value="P:glutathione catabolic process"/>
    <property type="evidence" value="ECO:0007669"/>
    <property type="project" value="UniProtKB-UniRule"/>
</dbReference>
<feature type="binding site" evidence="12">
    <location>
        <position position="425"/>
    </location>
    <ligand>
        <name>L-glutamate</name>
        <dbReference type="ChEBI" id="CHEBI:29985"/>
    </ligand>
</feature>
<evidence type="ECO:0000256" key="3">
    <source>
        <dbReference type="ARBA" id="ARBA00005115"/>
    </source>
</evidence>
<evidence type="ECO:0000313" key="15">
    <source>
        <dbReference type="EMBL" id="KAG2236014.1"/>
    </source>
</evidence>
<evidence type="ECO:0000256" key="11">
    <source>
        <dbReference type="PIRSR" id="PIRSR600101-1"/>
    </source>
</evidence>
<evidence type="ECO:0000256" key="6">
    <source>
        <dbReference type="ARBA" id="ARBA00022679"/>
    </source>
</evidence>
<organism evidence="15 16">
    <name type="scientific">Thamnidium elegans</name>
    <dbReference type="NCBI Taxonomy" id="101142"/>
    <lineage>
        <taxon>Eukaryota</taxon>
        <taxon>Fungi</taxon>
        <taxon>Fungi incertae sedis</taxon>
        <taxon>Mucoromycota</taxon>
        <taxon>Mucoromycotina</taxon>
        <taxon>Mucoromycetes</taxon>
        <taxon>Mucorales</taxon>
        <taxon>Mucorineae</taxon>
        <taxon>Mucoraceae</taxon>
        <taxon>Thamnidium</taxon>
    </lineage>
</organism>
<dbReference type="UniPathway" id="UPA00204"/>
<dbReference type="AlphaFoldDB" id="A0A8H7SUX4"/>
<comment type="function">
    <text evidence="13">Cleaves the gamma-glutamyl peptide bond of glutathione and glutathione conjugates.</text>
</comment>
<evidence type="ECO:0000313" key="16">
    <source>
        <dbReference type="Proteomes" id="UP000613177"/>
    </source>
</evidence>
<dbReference type="Pfam" id="PF01019">
    <property type="entry name" value="G_glu_transpept"/>
    <property type="match status" value="1"/>
</dbReference>
<evidence type="ECO:0000256" key="14">
    <source>
        <dbReference type="SAM" id="SignalP"/>
    </source>
</evidence>
<keyword evidence="7 13" id="KW-0378">Hydrolase</keyword>
<comment type="catalytic activity">
    <reaction evidence="10 13">
        <text>an N-terminal (5-L-glutamyl)-[peptide] + an alpha-amino acid = 5-L-glutamyl amino acid + an N-terminal L-alpha-aminoacyl-[peptide]</text>
        <dbReference type="Rhea" id="RHEA:23904"/>
        <dbReference type="Rhea" id="RHEA-COMP:9780"/>
        <dbReference type="Rhea" id="RHEA-COMP:9795"/>
        <dbReference type="ChEBI" id="CHEBI:77644"/>
        <dbReference type="ChEBI" id="CHEBI:78597"/>
        <dbReference type="ChEBI" id="CHEBI:78599"/>
        <dbReference type="ChEBI" id="CHEBI:78608"/>
        <dbReference type="EC" id="2.3.2.2"/>
    </reaction>
</comment>
<dbReference type="InterPro" id="IPR043138">
    <property type="entry name" value="GGT_lsub"/>
</dbReference>
<dbReference type="GO" id="GO:0006508">
    <property type="term" value="P:proteolysis"/>
    <property type="evidence" value="ECO:0007669"/>
    <property type="project" value="UniProtKB-KW"/>
</dbReference>
<dbReference type="EC" id="2.3.2.2" evidence="13"/>
<evidence type="ECO:0000256" key="1">
    <source>
        <dbReference type="ARBA" id="ARBA00001049"/>
    </source>
</evidence>
<dbReference type="Gene3D" id="3.60.20.40">
    <property type="match status" value="1"/>
</dbReference>
<dbReference type="SUPFAM" id="SSF56235">
    <property type="entry name" value="N-terminal nucleophile aminohydrolases (Ntn hydrolases)"/>
    <property type="match status" value="1"/>
</dbReference>
<proteinExistence type="inferred from homology"/>
<dbReference type="PRINTS" id="PR01210">
    <property type="entry name" value="GGTRANSPTASE"/>
</dbReference>
<feature type="binding site" evidence="12">
    <location>
        <begin position="401"/>
        <end position="403"/>
    </location>
    <ligand>
        <name>L-glutamate</name>
        <dbReference type="ChEBI" id="CHEBI:29985"/>
    </ligand>
</feature>
<gene>
    <name evidence="15" type="ORF">INT48_008106</name>
</gene>
<comment type="catalytic activity">
    <reaction evidence="2 13">
        <text>glutathione + H2O = L-cysteinylglycine + L-glutamate</text>
        <dbReference type="Rhea" id="RHEA:28807"/>
        <dbReference type="ChEBI" id="CHEBI:15377"/>
        <dbReference type="ChEBI" id="CHEBI:29985"/>
        <dbReference type="ChEBI" id="CHEBI:57925"/>
        <dbReference type="ChEBI" id="CHEBI:61694"/>
        <dbReference type="EC" id="3.4.19.13"/>
    </reaction>
</comment>
<dbReference type="FunFam" id="3.60.20.40:FF:000001">
    <property type="entry name" value="Gamma-glutamyltranspeptidase 1"/>
    <property type="match status" value="1"/>
</dbReference>
<comment type="similarity">
    <text evidence="4">Belongs to the gamma-glutamyltransferase family.</text>
</comment>
<feature type="binding site" evidence="12">
    <location>
        <position position="476"/>
    </location>
    <ligand>
        <name>L-glutamate</name>
        <dbReference type="ChEBI" id="CHEBI:29985"/>
    </ligand>
</feature>
<evidence type="ECO:0000256" key="9">
    <source>
        <dbReference type="ARBA" id="ARBA00023315"/>
    </source>
</evidence>
<keyword evidence="5" id="KW-0645">Protease</keyword>
<dbReference type="PANTHER" id="PTHR11686:SF9">
    <property type="entry name" value="RE13973P"/>
    <property type="match status" value="1"/>
</dbReference>
<feature type="active site" description="Nucleophile" evidence="11">
    <location>
        <position position="383"/>
    </location>
</feature>
<keyword evidence="16" id="KW-1185">Reference proteome</keyword>
<sequence>MIFSNLAIIAYTTLLSFDFIQLVYSVPVTISPSIVNDNLISHKVSGENGAVSVENEQCSNIGLEILKEGGNAVDSAIASALCIGVINSFATGIGGGGFMLIRTPSGEYDFIDFRESSPAASTEDMYTLNSTLSQVGGLSVSIPGEIRGYELAHSKYGKLPWSRLFQDAINIARDGFIANELMHQRLLISQDWMLDSPEWLEIYAPNGTIVKPGQIIKRPALAKTLSTIAIEGADAFYKGYIAESLVNTTKATGGILTLDDFSNYSAIHRPVISTNYHNHKVFTTSAPTSGPIILNVLNLIEPFNFSKSGPTSLNYHRFIEALKFGYAARTEIGDPLFTDNQDRLDEFITKEWADSIRPQITDDETHILSYYNPKYEDNDPHGTMHLSVLDKDNGAVALTSTINLLFGSRIMDRATGIILNDQQDDFSSPGVVNAFGFSPSRNNYVGPDKRPLSSITPVIIENEKGQLEMVVGGSGGSQIVSATLNVIINSLDFKQDIFEAVGAPRLHHQLMPNLLGTEIGFDIDILEKLAERGHKIYEIDSKVGIFSSVQGIFRHSNGTVDAASDPRKFGLAAAY</sequence>
<feature type="binding site" evidence="12">
    <location>
        <begin position="453"/>
        <end position="454"/>
    </location>
    <ligand>
        <name>L-glutamate</name>
        <dbReference type="ChEBI" id="CHEBI:29985"/>
    </ligand>
</feature>
<feature type="binding site" evidence="12">
    <location>
        <position position="114"/>
    </location>
    <ligand>
        <name>L-glutamate</name>
        <dbReference type="ChEBI" id="CHEBI:29985"/>
    </ligand>
</feature>
<dbReference type="Proteomes" id="UP000613177">
    <property type="component" value="Unassembled WGS sequence"/>
</dbReference>
<evidence type="ECO:0000256" key="8">
    <source>
        <dbReference type="ARBA" id="ARBA00023180"/>
    </source>
</evidence>
<evidence type="ECO:0000256" key="2">
    <source>
        <dbReference type="ARBA" id="ARBA00001089"/>
    </source>
</evidence>
<keyword evidence="8" id="KW-0325">Glycoprotein</keyword>
<comment type="catalytic activity">
    <reaction evidence="1 13">
        <text>an S-substituted glutathione + H2O = an S-substituted L-cysteinylglycine + L-glutamate</text>
        <dbReference type="Rhea" id="RHEA:59468"/>
        <dbReference type="ChEBI" id="CHEBI:15377"/>
        <dbReference type="ChEBI" id="CHEBI:29985"/>
        <dbReference type="ChEBI" id="CHEBI:90779"/>
        <dbReference type="ChEBI" id="CHEBI:143103"/>
        <dbReference type="EC" id="3.4.19.13"/>
    </reaction>
</comment>
<evidence type="ECO:0000256" key="10">
    <source>
        <dbReference type="ARBA" id="ARBA00047417"/>
    </source>
</evidence>
<evidence type="ECO:0000256" key="5">
    <source>
        <dbReference type="ARBA" id="ARBA00022670"/>
    </source>
</evidence>
<reference evidence="15" key="1">
    <citation type="submission" date="2021-01" db="EMBL/GenBank/DDBJ databases">
        <title>Metabolic potential, ecology and presence of endohyphal bacteria is reflected in genomic diversity of Mucoromycotina.</title>
        <authorList>
            <person name="Muszewska A."/>
            <person name="Okrasinska A."/>
            <person name="Steczkiewicz K."/>
            <person name="Drgas O."/>
            <person name="Orlowska M."/>
            <person name="Perlinska-Lenart U."/>
            <person name="Aleksandrzak-Piekarczyk T."/>
            <person name="Szatraj K."/>
            <person name="Zielenkiewicz U."/>
            <person name="Pilsyk S."/>
            <person name="Malc E."/>
            <person name="Mieczkowski P."/>
            <person name="Kruszewska J.S."/>
            <person name="Biernat P."/>
            <person name="Pawlowska J."/>
        </authorList>
    </citation>
    <scope>NUCLEOTIDE SEQUENCE</scope>
    <source>
        <strain evidence="15">WA0000018081</strain>
    </source>
</reference>
<keyword evidence="9 13" id="KW-0012">Acyltransferase</keyword>
<accession>A0A8H7SUX4</accession>